<accession>A0A178VSA0</accession>
<evidence type="ECO:0000256" key="1">
    <source>
        <dbReference type="SAM" id="SignalP"/>
    </source>
</evidence>
<feature type="signal peptide" evidence="1">
    <location>
        <begin position="1"/>
        <end position="22"/>
    </location>
</feature>
<feature type="chain" id="PRO_5008095269" evidence="1">
    <location>
        <begin position="23"/>
        <end position="76"/>
    </location>
</feature>
<gene>
    <name evidence="2" type="ordered locus">AXX17_At2g11610</name>
</gene>
<reference evidence="3" key="1">
    <citation type="journal article" date="2016" name="Proc. Natl. Acad. Sci. U.S.A.">
        <title>Chromosome-level assembly of Arabidopsis thaliana Ler reveals the extent of translocation and inversion polymorphisms.</title>
        <authorList>
            <person name="Zapata L."/>
            <person name="Ding J."/>
            <person name="Willing E.M."/>
            <person name="Hartwig B."/>
            <person name="Bezdan D."/>
            <person name="Jiao W.B."/>
            <person name="Patel V."/>
            <person name="Velikkakam James G."/>
            <person name="Koornneef M."/>
            <person name="Ossowski S."/>
            <person name="Schneeberger K."/>
        </authorList>
    </citation>
    <scope>NUCLEOTIDE SEQUENCE [LARGE SCALE GENOMIC DNA]</scope>
    <source>
        <strain evidence="3">cv. Landsberg erecta</strain>
    </source>
</reference>
<protein>
    <submittedName>
        <fullName evidence="2">Uncharacterized protein</fullName>
    </submittedName>
</protein>
<comment type="caution">
    <text evidence="2">The sequence shown here is derived from an EMBL/GenBank/DDBJ whole genome shotgun (WGS) entry which is preliminary data.</text>
</comment>
<dbReference type="ExpressionAtlas" id="A0A178VSA0">
    <property type="expression patterns" value="baseline and differential"/>
</dbReference>
<dbReference type="AlphaFoldDB" id="A0A178VSA0"/>
<keyword evidence="1" id="KW-0732">Signal</keyword>
<dbReference type="EMBL" id="LUHQ01000002">
    <property type="protein sequence ID" value="OAP08301.1"/>
    <property type="molecule type" value="Genomic_DNA"/>
</dbReference>
<evidence type="ECO:0000313" key="2">
    <source>
        <dbReference type="EMBL" id="OAP08301.1"/>
    </source>
</evidence>
<dbReference type="Proteomes" id="UP000078284">
    <property type="component" value="Chromosome 2"/>
</dbReference>
<name>A0A178VSA0_ARATH</name>
<proteinExistence type="predicted"/>
<organism evidence="2 3">
    <name type="scientific">Arabidopsis thaliana</name>
    <name type="common">Mouse-ear cress</name>
    <dbReference type="NCBI Taxonomy" id="3702"/>
    <lineage>
        <taxon>Eukaryota</taxon>
        <taxon>Viridiplantae</taxon>
        <taxon>Streptophyta</taxon>
        <taxon>Embryophyta</taxon>
        <taxon>Tracheophyta</taxon>
        <taxon>Spermatophyta</taxon>
        <taxon>Magnoliopsida</taxon>
        <taxon>eudicotyledons</taxon>
        <taxon>Gunneridae</taxon>
        <taxon>Pentapetalae</taxon>
        <taxon>rosids</taxon>
        <taxon>malvids</taxon>
        <taxon>Brassicales</taxon>
        <taxon>Brassicaceae</taxon>
        <taxon>Camelineae</taxon>
        <taxon>Arabidopsis</taxon>
    </lineage>
</organism>
<evidence type="ECO:0000313" key="3">
    <source>
        <dbReference type="Proteomes" id="UP000078284"/>
    </source>
</evidence>
<sequence length="76" mass="8325">MSSSQLFILCIILISSFPLHECENGKNVEASNAPKPLCMSVNCDNKDRNLTCACCLAKSKNRCYSSKSECVADCKD</sequence>